<evidence type="ECO:0000259" key="1">
    <source>
        <dbReference type="PROSITE" id="PS50887"/>
    </source>
</evidence>
<dbReference type="Pfam" id="PF00990">
    <property type="entry name" value="GGDEF"/>
    <property type="match status" value="1"/>
</dbReference>
<dbReference type="InterPro" id="IPR052020">
    <property type="entry name" value="Cyclic_di-GMP/3'3'-cGAMP_PDE"/>
</dbReference>
<dbReference type="Proteomes" id="UP001596108">
    <property type="component" value="Unassembled WGS sequence"/>
</dbReference>
<dbReference type="CDD" id="cd01949">
    <property type="entry name" value="GGDEF"/>
    <property type="match status" value="1"/>
</dbReference>
<accession>A0ABW0QY27</accession>
<feature type="domain" description="GGDEF" evidence="1">
    <location>
        <begin position="227"/>
        <end position="357"/>
    </location>
</feature>
<dbReference type="NCBIfam" id="TIGR00254">
    <property type="entry name" value="GGDEF"/>
    <property type="match status" value="1"/>
</dbReference>
<dbReference type="InterPro" id="IPR029787">
    <property type="entry name" value="Nucleotide_cyclase"/>
</dbReference>
<evidence type="ECO:0000313" key="4">
    <source>
        <dbReference type="Proteomes" id="UP001596108"/>
    </source>
</evidence>
<dbReference type="EC" id="2.7.7.65" evidence="3"/>
<dbReference type="InterPro" id="IPR013656">
    <property type="entry name" value="PAS_4"/>
</dbReference>
<comment type="caution">
    <text evidence="3">The sequence shown here is derived from an EMBL/GenBank/DDBJ whole genome shotgun (WGS) entry which is preliminary data.</text>
</comment>
<dbReference type="Pfam" id="PF08448">
    <property type="entry name" value="PAS_4"/>
    <property type="match status" value="1"/>
</dbReference>
<dbReference type="InterPro" id="IPR003607">
    <property type="entry name" value="HD/PDEase_dom"/>
</dbReference>
<organism evidence="3 4">
    <name type="scientific">Cohnella yongneupensis</name>
    <dbReference type="NCBI Taxonomy" id="425006"/>
    <lineage>
        <taxon>Bacteria</taxon>
        <taxon>Bacillati</taxon>
        <taxon>Bacillota</taxon>
        <taxon>Bacilli</taxon>
        <taxon>Bacillales</taxon>
        <taxon>Paenibacillaceae</taxon>
        <taxon>Cohnella</taxon>
    </lineage>
</organism>
<keyword evidence="3" id="KW-0548">Nucleotidyltransferase</keyword>
<dbReference type="RefSeq" id="WP_378110792.1">
    <property type="nucleotide sequence ID" value="NZ_JBHSNC010000017.1"/>
</dbReference>
<dbReference type="PANTHER" id="PTHR45228:SF1">
    <property type="entry name" value="CYCLIC DI-GMP PHOSPHODIESTERASE TM_0186"/>
    <property type="match status" value="1"/>
</dbReference>
<dbReference type="Gene3D" id="3.30.450.20">
    <property type="entry name" value="PAS domain"/>
    <property type="match status" value="1"/>
</dbReference>
<dbReference type="SUPFAM" id="SSF55073">
    <property type="entry name" value="Nucleotide cyclase"/>
    <property type="match status" value="1"/>
</dbReference>
<evidence type="ECO:0000259" key="2">
    <source>
        <dbReference type="PROSITE" id="PS51832"/>
    </source>
</evidence>
<name>A0ABW0QY27_9BACL</name>
<dbReference type="SMART" id="SM00267">
    <property type="entry name" value="GGDEF"/>
    <property type="match status" value="1"/>
</dbReference>
<dbReference type="SUPFAM" id="SSF109604">
    <property type="entry name" value="HD-domain/PDEase-like"/>
    <property type="match status" value="1"/>
</dbReference>
<dbReference type="PANTHER" id="PTHR45228">
    <property type="entry name" value="CYCLIC DI-GMP PHOSPHODIESTERASE TM_0186-RELATED"/>
    <property type="match status" value="1"/>
</dbReference>
<dbReference type="GO" id="GO:0052621">
    <property type="term" value="F:diguanylate cyclase activity"/>
    <property type="evidence" value="ECO:0007669"/>
    <property type="project" value="UniProtKB-EC"/>
</dbReference>
<dbReference type="InterPro" id="IPR000160">
    <property type="entry name" value="GGDEF_dom"/>
</dbReference>
<proteinExistence type="predicted"/>
<evidence type="ECO:0000313" key="3">
    <source>
        <dbReference type="EMBL" id="MFC5528922.1"/>
    </source>
</evidence>
<sequence length="536" mass="60751">MGRRTKEHEVFAEERKFIQAARKELQADIPNDKELKAGYAALLTKYEKFLRETSKIWNISDSQSLALMRMENELKSMLDNAGQGFLTIDGDLKVQKQSSAECKRILGRKISGMPIAELLWPDNPSQRADAESALAQMLEEGADAEACAARLPSVFKKNGLLVRVEYKRIVKRGGDDSRIMIILTDMTEQQQSRERLEYLSTHDSLTGLYNRNYIERRLNEQRTSLDLPLSLIMTDMNGLKLVNDVFGHLRGDELLVRSAALLRNVFGNEAVCARWGGDEFLILLQGTDAQACAEKVRSLNEACAATAPDPIKISMAIGAVTTKSAAQDYAQLFQQAEKEMYKKKLIESRNVRRKLIEDISETMYATGIEDPEHIERLSTMAIELAERLGVARNSAQMNMLQLLVKLHDVGKMAIPKEVFRHDKNMTPQQWDIMRTHSEIGYRLAFSLGEPALAEAILAMHERWDGKGYPYGLQQEQIPEMSRLLSLVDAFDIMTHKQTYRNKLTKDEAISEIIEKSGTQFDPLVVEVFVSWIDKAM</sequence>
<dbReference type="Gene3D" id="1.10.3210.10">
    <property type="entry name" value="Hypothetical protein af1432"/>
    <property type="match status" value="1"/>
</dbReference>
<gene>
    <name evidence="3" type="ORF">ACFPQ4_05575</name>
</gene>
<dbReference type="PROSITE" id="PS51832">
    <property type="entry name" value="HD_GYP"/>
    <property type="match status" value="1"/>
</dbReference>
<reference evidence="4" key="1">
    <citation type="journal article" date="2019" name="Int. J. Syst. Evol. Microbiol.">
        <title>The Global Catalogue of Microorganisms (GCM) 10K type strain sequencing project: providing services to taxonomists for standard genome sequencing and annotation.</title>
        <authorList>
            <consortium name="The Broad Institute Genomics Platform"/>
            <consortium name="The Broad Institute Genome Sequencing Center for Infectious Disease"/>
            <person name="Wu L."/>
            <person name="Ma J."/>
        </authorList>
    </citation>
    <scope>NUCLEOTIDE SEQUENCE [LARGE SCALE GENOMIC DNA]</scope>
    <source>
        <strain evidence="4">CGMCC 1.18578</strain>
    </source>
</reference>
<keyword evidence="4" id="KW-1185">Reference proteome</keyword>
<dbReference type="EMBL" id="JBHSNC010000017">
    <property type="protein sequence ID" value="MFC5528922.1"/>
    <property type="molecule type" value="Genomic_DNA"/>
</dbReference>
<dbReference type="Pfam" id="PF13487">
    <property type="entry name" value="HD_5"/>
    <property type="match status" value="1"/>
</dbReference>
<dbReference type="PROSITE" id="PS50887">
    <property type="entry name" value="GGDEF"/>
    <property type="match status" value="1"/>
</dbReference>
<dbReference type="InterPro" id="IPR037522">
    <property type="entry name" value="HD_GYP_dom"/>
</dbReference>
<dbReference type="CDD" id="cd00077">
    <property type="entry name" value="HDc"/>
    <property type="match status" value="1"/>
</dbReference>
<feature type="domain" description="HD-GYP" evidence="2">
    <location>
        <begin position="348"/>
        <end position="536"/>
    </location>
</feature>
<dbReference type="InterPro" id="IPR043128">
    <property type="entry name" value="Rev_trsase/Diguanyl_cyclase"/>
</dbReference>
<protein>
    <submittedName>
        <fullName evidence="3">Diguanylate cyclase domain-containing protein</fullName>
        <ecNumber evidence="3">2.7.7.65</ecNumber>
    </submittedName>
</protein>
<dbReference type="Gene3D" id="3.30.70.270">
    <property type="match status" value="1"/>
</dbReference>
<keyword evidence="3" id="KW-0808">Transferase</keyword>